<proteinExistence type="inferred from homology"/>
<dbReference type="GO" id="GO:0005886">
    <property type="term" value="C:plasma membrane"/>
    <property type="evidence" value="ECO:0007669"/>
    <property type="project" value="UniProtKB-SubCell"/>
</dbReference>
<gene>
    <name evidence="18" type="ORF">SAMN05421833_11787</name>
</gene>
<dbReference type="InterPro" id="IPR003763">
    <property type="entry name" value="CDP-diacylglyc_Pase"/>
</dbReference>
<dbReference type="STRING" id="58117.SAMN05421833_11787"/>
<comment type="similarity">
    <text evidence="5">Belongs to the Cdh family.</text>
</comment>
<dbReference type="SUPFAM" id="SSF54197">
    <property type="entry name" value="HIT-like"/>
    <property type="match status" value="1"/>
</dbReference>
<evidence type="ECO:0000256" key="15">
    <source>
        <dbReference type="ARBA" id="ARBA00023264"/>
    </source>
</evidence>
<comment type="pathway">
    <text evidence="4">Lipid metabolism.</text>
</comment>
<dbReference type="RefSeq" id="WP_076437822.1">
    <property type="nucleotide sequence ID" value="NZ_FTNI01000017.1"/>
</dbReference>
<keyword evidence="15" id="KW-1208">Phospholipid metabolism</keyword>
<dbReference type="Gene3D" id="3.30.428.30">
    <property type="entry name" value="HIT family - CDH-like"/>
    <property type="match status" value="1"/>
</dbReference>
<evidence type="ECO:0000256" key="16">
    <source>
        <dbReference type="ARBA" id="ARBA00032888"/>
    </source>
</evidence>
<dbReference type="Proteomes" id="UP000186096">
    <property type="component" value="Unassembled WGS sequence"/>
</dbReference>
<keyword evidence="13" id="KW-0472">Membrane</keyword>
<evidence type="ECO:0000256" key="9">
    <source>
        <dbReference type="ARBA" id="ARBA00022692"/>
    </source>
</evidence>
<evidence type="ECO:0000256" key="3">
    <source>
        <dbReference type="ARBA" id="ARBA00004927"/>
    </source>
</evidence>
<reference evidence="19" key="1">
    <citation type="submission" date="2017-01" db="EMBL/GenBank/DDBJ databases">
        <authorList>
            <person name="Varghese N."/>
            <person name="Submissions S."/>
        </authorList>
    </citation>
    <scope>NUCLEOTIDE SEQUENCE [LARGE SCALE GENOMIC DNA]</scope>
    <source>
        <strain evidence="19">ATCC 12950</strain>
    </source>
</reference>
<keyword evidence="12" id="KW-0443">Lipid metabolism</keyword>
<dbReference type="GO" id="GO:0046342">
    <property type="term" value="P:CDP-diacylglycerol catabolic process"/>
    <property type="evidence" value="ECO:0007669"/>
    <property type="project" value="UniProtKB-UniPathway"/>
</dbReference>
<dbReference type="PROSITE" id="PS51318">
    <property type="entry name" value="TAT"/>
    <property type="match status" value="1"/>
</dbReference>
<evidence type="ECO:0000313" key="19">
    <source>
        <dbReference type="Proteomes" id="UP000186096"/>
    </source>
</evidence>
<dbReference type="UniPathway" id="UPA00609">
    <property type="reaction ID" value="UER00664"/>
</dbReference>
<comment type="pathway">
    <text evidence="3">Phospholipid metabolism; CDP-diacylglycerol degradation; phosphatidate from CDP-diacylglycerol: step 1/1.</text>
</comment>
<keyword evidence="7" id="KW-1003">Cell membrane</keyword>
<evidence type="ECO:0000256" key="7">
    <source>
        <dbReference type="ARBA" id="ARBA00022475"/>
    </source>
</evidence>
<evidence type="ECO:0000313" key="18">
    <source>
        <dbReference type="EMBL" id="SIR85646.1"/>
    </source>
</evidence>
<evidence type="ECO:0000256" key="17">
    <source>
        <dbReference type="ARBA" id="ARBA00032892"/>
    </source>
</evidence>
<dbReference type="Pfam" id="PF02611">
    <property type="entry name" value="CDH"/>
    <property type="match status" value="1"/>
</dbReference>
<evidence type="ECO:0000256" key="8">
    <source>
        <dbReference type="ARBA" id="ARBA00022516"/>
    </source>
</evidence>
<dbReference type="EMBL" id="FTNI01000017">
    <property type="protein sequence ID" value="SIR85646.1"/>
    <property type="molecule type" value="Genomic_DNA"/>
</dbReference>
<keyword evidence="10" id="KW-0378">Hydrolase</keyword>
<evidence type="ECO:0000256" key="13">
    <source>
        <dbReference type="ARBA" id="ARBA00023136"/>
    </source>
</evidence>
<keyword evidence="19" id="KW-1185">Reference proteome</keyword>
<comment type="catalytic activity">
    <reaction evidence="1">
        <text>a CDP-1,2-diacyl-sn-glycerol + H2O = a 1,2-diacyl-sn-glycero-3-phosphate + CMP + 2 H(+)</text>
        <dbReference type="Rhea" id="RHEA:15221"/>
        <dbReference type="ChEBI" id="CHEBI:15377"/>
        <dbReference type="ChEBI" id="CHEBI:15378"/>
        <dbReference type="ChEBI" id="CHEBI:58332"/>
        <dbReference type="ChEBI" id="CHEBI:58608"/>
        <dbReference type="ChEBI" id="CHEBI:60377"/>
        <dbReference type="EC" id="3.6.1.26"/>
    </reaction>
</comment>
<dbReference type="EC" id="3.6.1.26" evidence="6"/>
<evidence type="ECO:0000256" key="11">
    <source>
        <dbReference type="ARBA" id="ARBA00022989"/>
    </source>
</evidence>
<evidence type="ECO:0000256" key="5">
    <source>
        <dbReference type="ARBA" id="ARBA00006435"/>
    </source>
</evidence>
<dbReference type="OrthoDB" id="481399at2"/>
<dbReference type="AlphaFoldDB" id="A0A1N7EC66"/>
<dbReference type="GO" id="GO:0008654">
    <property type="term" value="P:phospholipid biosynthetic process"/>
    <property type="evidence" value="ECO:0007669"/>
    <property type="project" value="UniProtKB-KW"/>
</dbReference>
<evidence type="ECO:0000256" key="4">
    <source>
        <dbReference type="ARBA" id="ARBA00005189"/>
    </source>
</evidence>
<name>A0A1N7EC66_9ACTN</name>
<keyword evidence="9" id="KW-0812">Transmembrane</keyword>
<dbReference type="InterPro" id="IPR006311">
    <property type="entry name" value="TAT_signal"/>
</dbReference>
<evidence type="ECO:0000256" key="2">
    <source>
        <dbReference type="ARBA" id="ARBA00004162"/>
    </source>
</evidence>
<dbReference type="GO" id="GO:0008715">
    <property type="term" value="F:CDP-diacylglycerol diphosphatase activity"/>
    <property type="evidence" value="ECO:0007669"/>
    <property type="project" value="UniProtKB-EC"/>
</dbReference>
<evidence type="ECO:0000256" key="10">
    <source>
        <dbReference type="ARBA" id="ARBA00022801"/>
    </source>
</evidence>
<keyword evidence="8" id="KW-0444">Lipid biosynthesis</keyword>
<keyword evidence="11" id="KW-1133">Transmembrane helix</keyword>
<protein>
    <recommendedName>
        <fullName evidence="6">CDP-diacylglycerol diphosphatase</fullName>
        <ecNumber evidence="6">3.6.1.26</ecNumber>
    </recommendedName>
    <alternativeName>
        <fullName evidence="16">CDP-diacylglycerol phosphatidylhydrolase</fullName>
    </alternativeName>
    <alternativeName>
        <fullName evidence="17">CDP-diglyceride hydrolase</fullName>
    </alternativeName>
</protein>
<organism evidence="18 19">
    <name type="scientific">Microbispora rosea</name>
    <dbReference type="NCBI Taxonomy" id="58117"/>
    <lineage>
        <taxon>Bacteria</taxon>
        <taxon>Bacillati</taxon>
        <taxon>Actinomycetota</taxon>
        <taxon>Actinomycetes</taxon>
        <taxon>Streptosporangiales</taxon>
        <taxon>Streptosporangiaceae</taxon>
        <taxon>Microbispora</taxon>
    </lineage>
</organism>
<keyword evidence="14" id="KW-0594">Phospholipid biosynthesis</keyword>
<sequence length="296" mass="32518">MRESDRANDEASELTRRRFIQFSSLAGTTILAGGGILAGAEHALAAASSACAKGPDPKKCGKTTDSDSLWQHMQKCHSNNTCLQNHADYVVMGGAKSKKKYVNYILVPTERVNGIECPWICDNSAPNYWSAADYYATQPPTVVPTPVGLGINSKQARDFDQLHIHMARARWESWHDLAAQDNLAARTVANWADSRVSVRGFSETLGIIPHTYRVLIWPGFTHDNLFAMLRSMLVRALGHGATTAKAQAIMQYQTLIVIPRPAGGYYIVNSEKAVRDPNNPKLVGTDTCDPLLLMHP</sequence>
<dbReference type="InterPro" id="IPR036265">
    <property type="entry name" value="HIT-like_sf"/>
</dbReference>
<evidence type="ECO:0000256" key="14">
    <source>
        <dbReference type="ARBA" id="ARBA00023209"/>
    </source>
</evidence>
<accession>A0A1N7EC66</accession>
<evidence type="ECO:0000256" key="6">
    <source>
        <dbReference type="ARBA" id="ARBA00012375"/>
    </source>
</evidence>
<evidence type="ECO:0000256" key="12">
    <source>
        <dbReference type="ARBA" id="ARBA00023098"/>
    </source>
</evidence>
<evidence type="ECO:0000256" key="1">
    <source>
        <dbReference type="ARBA" id="ARBA00001007"/>
    </source>
</evidence>
<comment type="subcellular location">
    <subcellularLocation>
        <location evidence="2">Cell membrane</location>
        <topology evidence="2">Single-pass membrane protein</topology>
    </subcellularLocation>
</comment>